<feature type="transmembrane region" description="Helical" evidence="1">
    <location>
        <begin position="6"/>
        <end position="25"/>
    </location>
</feature>
<evidence type="ECO:0000313" key="3">
    <source>
        <dbReference type="Proteomes" id="UP000239549"/>
    </source>
</evidence>
<dbReference type="SUPFAM" id="SSF103501">
    <property type="entry name" value="Respiratory nitrate reductase 1 gamma chain"/>
    <property type="match status" value="1"/>
</dbReference>
<gene>
    <name evidence="2" type="ORF">DCCM_2242</name>
</gene>
<evidence type="ECO:0000313" key="2">
    <source>
        <dbReference type="EMBL" id="GBF33145.1"/>
    </source>
</evidence>
<dbReference type="AlphaFoldDB" id="A0A2L2XAC0"/>
<keyword evidence="1" id="KW-0812">Transmembrane</keyword>
<accession>A0A2L2XAC0</accession>
<dbReference type="Proteomes" id="UP000239549">
    <property type="component" value="Unassembled WGS sequence"/>
</dbReference>
<evidence type="ECO:0000256" key="1">
    <source>
        <dbReference type="SAM" id="Phobius"/>
    </source>
</evidence>
<organism evidence="2 3">
    <name type="scientific">Desulfocucumis palustris</name>
    <dbReference type="NCBI Taxonomy" id="1898651"/>
    <lineage>
        <taxon>Bacteria</taxon>
        <taxon>Bacillati</taxon>
        <taxon>Bacillota</taxon>
        <taxon>Clostridia</taxon>
        <taxon>Eubacteriales</taxon>
        <taxon>Desulfocucumaceae</taxon>
        <taxon>Desulfocucumis</taxon>
    </lineage>
</organism>
<dbReference type="InterPro" id="IPR036197">
    <property type="entry name" value="NarG-like_sf"/>
</dbReference>
<keyword evidence="3" id="KW-1185">Reference proteome</keyword>
<comment type="caution">
    <text evidence="2">The sequence shown here is derived from an EMBL/GenBank/DDBJ whole genome shotgun (WGS) entry which is preliminary data.</text>
</comment>
<reference evidence="3" key="1">
    <citation type="submission" date="2018-02" db="EMBL/GenBank/DDBJ databases">
        <title>Genome sequence of Desulfocucumis palustris strain NAW-5.</title>
        <authorList>
            <person name="Watanabe M."/>
            <person name="Kojima H."/>
            <person name="Fukui M."/>
        </authorList>
    </citation>
    <scope>NUCLEOTIDE SEQUENCE [LARGE SCALE GENOMIC DNA]</scope>
    <source>
        <strain evidence="3">NAW-5</strain>
    </source>
</reference>
<sequence>MLYFIMQIMPYIALTVFTLGMLYRLGRWAGARIVHNITLSPFPGTKTQAAAVIGSEVIFFRSLFKSDFALWLGAWAMPNAGLSTDLIPNRRRDFPISTFRLPGPPG</sequence>
<name>A0A2L2XAC0_9FIRM</name>
<proteinExistence type="predicted"/>
<protein>
    <submittedName>
        <fullName evidence="2">Sulfite reduction-associated complex DsrMKJOP protein DsrM</fullName>
    </submittedName>
</protein>
<dbReference type="RefSeq" id="WP_104371571.1">
    <property type="nucleotide sequence ID" value="NZ_BFAV01000073.1"/>
</dbReference>
<keyword evidence="1" id="KW-0472">Membrane</keyword>
<dbReference type="EMBL" id="BFAV01000073">
    <property type="protein sequence ID" value="GBF33145.1"/>
    <property type="molecule type" value="Genomic_DNA"/>
</dbReference>
<keyword evidence="1" id="KW-1133">Transmembrane helix</keyword>
<dbReference type="OrthoDB" id="9769404at2"/>